<dbReference type="PANTHER" id="PTHR15574">
    <property type="entry name" value="WD REPEAT DOMAIN-CONTAINING FAMILY"/>
    <property type="match status" value="1"/>
</dbReference>
<dbReference type="KEGG" id="dpte:113798561"/>
<dbReference type="InParanoid" id="A0A6P6YJ50"/>
<dbReference type="InterPro" id="IPR001680">
    <property type="entry name" value="WD40_rpt"/>
</dbReference>
<dbReference type="PANTHER" id="PTHR15574:SF21">
    <property type="entry name" value="DDB1- AND CUL4-ASSOCIATED FACTOR 8"/>
    <property type="match status" value="1"/>
</dbReference>
<keyword evidence="2" id="KW-0677">Repeat</keyword>
<feature type="region of interest" description="Disordered" evidence="4">
    <location>
        <begin position="481"/>
        <end position="500"/>
    </location>
</feature>
<evidence type="ECO:0000256" key="4">
    <source>
        <dbReference type="SAM" id="MobiDB-lite"/>
    </source>
</evidence>
<dbReference type="Pfam" id="PF00400">
    <property type="entry name" value="WD40"/>
    <property type="match status" value="3"/>
</dbReference>
<dbReference type="OMA" id="FASGHKN"/>
<feature type="compositionally biased region" description="Acidic residues" evidence="4">
    <location>
        <begin position="484"/>
        <end position="494"/>
    </location>
</feature>
<dbReference type="PROSITE" id="PS50082">
    <property type="entry name" value="WD_REPEATS_2"/>
    <property type="match status" value="1"/>
</dbReference>
<dbReference type="InterPro" id="IPR045151">
    <property type="entry name" value="DCAF8"/>
</dbReference>
<dbReference type="InterPro" id="IPR036322">
    <property type="entry name" value="WD40_repeat_dom_sf"/>
</dbReference>
<evidence type="ECO:0000256" key="1">
    <source>
        <dbReference type="ARBA" id="ARBA00022574"/>
    </source>
</evidence>
<dbReference type="SUPFAM" id="SSF50978">
    <property type="entry name" value="WD40 repeat-like"/>
    <property type="match status" value="1"/>
</dbReference>
<protein>
    <submittedName>
        <fullName evidence="6">DDB1- and CUL4-associated factor 8-like</fullName>
    </submittedName>
</protein>
<sequence length="521" mass="60021">MFNEDFDDDYVDFDFDRSSSDDLHHHQQQQHNIVQIRHQDNQIGLIMRAIVNREYGLHYESNGLQNQKMSIYNPIRFKRQIRDSLYLIKSMSHTYEMFEHIEPIYSVDFNYNGQYICSSGNDCKVAIWNWSDSNLDYVYDSGHLSGGVRCCRWSPDDDSIITCGEDGFVRCALIDRSLVTQSRVTCYHDSIVNEFVHCDPCVILSAGQDGRIFQSDLRQQSAIELLNIRRKKDGAFRLRTIDCNRQIRPHLFAVAGHGSSVLVYDRRFINNSDRNHLPYCTYYLSFLALNEEDRSRFSVPCVRFSPNGDRLLCSASTGEVVIADISNVPSRRSVLVGQGVKLFSEPTFKCCWFGNRLAFSTSNDGFLYAWDICDGSMIFFKIGDEVGNINALSSHPIDPILATAGSNCSVKVWSPTFDDDEMDYDIELIREKIIGNFRARFISNTYHKTLKDVEEISYIMSIRNLFDDSSGAFWRSHHEHGDDVNDDMDPEEVSNDNNNEPLDNLYADLYEFFVVNAHHFP</sequence>
<evidence type="ECO:0000256" key="2">
    <source>
        <dbReference type="ARBA" id="ARBA00022737"/>
    </source>
</evidence>
<organism evidence="5 6">
    <name type="scientific">Dermatophagoides pteronyssinus</name>
    <name type="common">European house dust mite</name>
    <dbReference type="NCBI Taxonomy" id="6956"/>
    <lineage>
        <taxon>Eukaryota</taxon>
        <taxon>Metazoa</taxon>
        <taxon>Ecdysozoa</taxon>
        <taxon>Arthropoda</taxon>
        <taxon>Chelicerata</taxon>
        <taxon>Arachnida</taxon>
        <taxon>Acari</taxon>
        <taxon>Acariformes</taxon>
        <taxon>Sarcoptiformes</taxon>
        <taxon>Astigmata</taxon>
        <taxon>Psoroptidia</taxon>
        <taxon>Analgoidea</taxon>
        <taxon>Pyroglyphidae</taxon>
        <taxon>Dermatophagoidinae</taxon>
        <taxon>Dermatophagoides</taxon>
    </lineage>
</organism>
<feature type="repeat" description="WD" evidence="3">
    <location>
        <begin position="97"/>
        <end position="138"/>
    </location>
</feature>
<dbReference type="Proteomes" id="UP000515146">
    <property type="component" value="Unplaced"/>
</dbReference>
<dbReference type="SMART" id="SM00320">
    <property type="entry name" value="WD40"/>
    <property type="match status" value="5"/>
</dbReference>
<gene>
    <name evidence="6" type="primary">LOC113798561</name>
</gene>
<evidence type="ECO:0000313" key="5">
    <source>
        <dbReference type="Proteomes" id="UP000515146"/>
    </source>
</evidence>
<reference evidence="6" key="1">
    <citation type="submission" date="2025-08" db="UniProtKB">
        <authorList>
            <consortium name="RefSeq"/>
        </authorList>
    </citation>
    <scope>IDENTIFICATION</scope>
    <source>
        <strain evidence="6">Airmid</strain>
    </source>
</reference>
<accession>A0A6P6YJ50</accession>
<keyword evidence="5" id="KW-1185">Reference proteome</keyword>
<dbReference type="AlphaFoldDB" id="A0A6P6YJ50"/>
<dbReference type="RefSeq" id="XP_027204919.1">
    <property type="nucleotide sequence ID" value="XM_027349118.1"/>
</dbReference>
<dbReference type="PROSITE" id="PS50294">
    <property type="entry name" value="WD_REPEATS_REGION"/>
    <property type="match status" value="1"/>
</dbReference>
<evidence type="ECO:0000256" key="3">
    <source>
        <dbReference type="PROSITE-ProRule" id="PRU00221"/>
    </source>
</evidence>
<keyword evidence="1 3" id="KW-0853">WD repeat</keyword>
<dbReference type="Gene3D" id="2.130.10.10">
    <property type="entry name" value="YVTN repeat-like/Quinoprotein amine dehydrogenase"/>
    <property type="match status" value="2"/>
</dbReference>
<dbReference type="GO" id="GO:0005737">
    <property type="term" value="C:cytoplasm"/>
    <property type="evidence" value="ECO:0007669"/>
    <property type="project" value="TreeGrafter"/>
</dbReference>
<dbReference type="OrthoDB" id="4869960at2759"/>
<dbReference type="InterPro" id="IPR015943">
    <property type="entry name" value="WD40/YVTN_repeat-like_dom_sf"/>
</dbReference>
<proteinExistence type="predicted"/>
<evidence type="ECO:0000313" key="6">
    <source>
        <dbReference type="RefSeq" id="XP_027204919.1"/>
    </source>
</evidence>
<dbReference type="GO" id="GO:0080008">
    <property type="term" value="C:Cul4-RING E3 ubiquitin ligase complex"/>
    <property type="evidence" value="ECO:0007669"/>
    <property type="project" value="TreeGrafter"/>
</dbReference>
<name>A0A6P6YJ50_DERPT</name>
<dbReference type="FunCoup" id="A0A6P6YJ50">
    <property type="interactions" value="750"/>
</dbReference>